<dbReference type="Proteomes" id="UP000544107">
    <property type="component" value="Unassembled WGS sequence"/>
</dbReference>
<proteinExistence type="predicted"/>
<dbReference type="AlphaFoldDB" id="A0A7W6MWB4"/>
<reference evidence="1 2" key="1">
    <citation type="submission" date="2020-08" db="EMBL/GenBank/DDBJ databases">
        <title>Genomic Encyclopedia of Type Strains, Phase IV (KMG-IV): sequencing the most valuable type-strain genomes for metagenomic binning, comparative biology and taxonomic classification.</title>
        <authorList>
            <person name="Goeker M."/>
        </authorList>
    </citation>
    <scope>NUCLEOTIDE SEQUENCE [LARGE SCALE GENOMIC DNA]</scope>
    <source>
        <strain evidence="1 2">DSM 100021</strain>
    </source>
</reference>
<comment type="caution">
    <text evidence="1">The sequence shown here is derived from an EMBL/GenBank/DDBJ whole genome shotgun (WGS) entry which is preliminary data.</text>
</comment>
<organism evidence="1 2">
    <name type="scientific">Allorhizobium taibaishanense</name>
    <dbReference type="NCBI Taxonomy" id="887144"/>
    <lineage>
        <taxon>Bacteria</taxon>
        <taxon>Pseudomonadati</taxon>
        <taxon>Pseudomonadota</taxon>
        <taxon>Alphaproteobacteria</taxon>
        <taxon>Hyphomicrobiales</taxon>
        <taxon>Rhizobiaceae</taxon>
        <taxon>Rhizobium/Agrobacterium group</taxon>
        <taxon>Allorhizobium</taxon>
    </lineage>
</organism>
<protein>
    <submittedName>
        <fullName evidence="1">Uncharacterized protein</fullName>
    </submittedName>
</protein>
<sequence length="53" mass="5944">MTSSVLLLNEVWALVLLMLGSVHSIGLRPPHQATAIFSPLGRRDKPRDLRSHR</sequence>
<name>A0A7W6MWB4_9HYPH</name>
<accession>A0A7W6MWB4</accession>
<dbReference type="EMBL" id="JACIED010000007">
    <property type="protein sequence ID" value="MBB4010172.1"/>
    <property type="molecule type" value="Genomic_DNA"/>
</dbReference>
<gene>
    <name evidence="1" type="ORF">GGQ71_004470</name>
</gene>
<evidence type="ECO:0000313" key="2">
    <source>
        <dbReference type="Proteomes" id="UP000544107"/>
    </source>
</evidence>
<evidence type="ECO:0000313" key="1">
    <source>
        <dbReference type="EMBL" id="MBB4010172.1"/>
    </source>
</evidence>